<keyword evidence="8" id="KW-0472">Membrane</keyword>
<evidence type="ECO:0000313" key="10">
    <source>
        <dbReference type="EMBL" id="THH11591.1"/>
    </source>
</evidence>
<evidence type="ECO:0000256" key="1">
    <source>
        <dbReference type="ARBA" id="ARBA00004409"/>
    </source>
</evidence>
<evidence type="ECO:0000256" key="9">
    <source>
        <dbReference type="SAM" id="Coils"/>
    </source>
</evidence>
<accession>A0A4S4LJQ0</accession>
<dbReference type="PANTHER" id="PTHR21094">
    <property type="entry name" value="GOS-28 SNARE- RELATED"/>
    <property type="match status" value="1"/>
</dbReference>
<evidence type="ECO:0000256" key="7">
    <source>
        <dbReference type="ARBA" id="ARBA00023034"/>
    </source>
</evidence>
<organism evidence="10 11">
    <name type="scientific">Phellinidium pouzarii</name>
    <dbReference type="NCBI Taxonomy" id="167371"/>
    <lineage>
        <taxon>Eukaryota</taxon>
        <taxon>Fungi</taxon>
        <taxon>Dikarya</taxon>
        <taxon>Basidiomycota</taxon>
        <taxon>Agaricomycotina</taxon>
        <taxon>Agaricomycetes</taxon>
        <taxon>Hymenochaetales</taxon>
        <taxon>Hymenochaetaceae</taxon>
        <taxon>Phellinidium</taxon>
    </lineage>
</organism>
<comment type="caution">
    <text evidence="10">The sequence shown here is derived from an EMBL/GenBank/DDBJ whole genome shotgun (WGS) entry which is preliminary data.</text>
</comment>
<dbReference type="AlphaFoldDB" id="A0A4S4LJQ0"/>
<evidence type="ECO:0000256" key="4">
    <source>
        <dbReference type="ARBA" id="ARBA00022692"/>
    </source>
</evidence>
<keyword evidence="11" id="KW-1185">Reference proteome</keyword>
<dbReference type="Proteomes" id="UP000308199">
    <property type="component" value="Unassembled WGS sequence"/>
</dbReference>
<keyword evidence="7" id="KW-0333">Golgi apparatus</keyword>
<protein>
    <recommendedName>
        <fullName evidence="12">Golgi SNAP receptor complex member 1</fullName>
    </recommendedName>
</protein>
<evidence type="ECO:0008006" key="12">
    <source>
        <dbReference type="Google" id="ProtNLM"/>
    </source>
</evidence>
<dbReference type="GO" id="GO:0000139">
    <property type="term" value="C:Golgi membrane"/>
    <property type="evidence" value="ECO:0007669"/>
    <property type="project" value="UniProtKB-SubCell"/>
</dbReference>
<dbReference type="GO" id="GO:0048219">
    <property type="term" value="P:inter-Golgi cisterna vesicle-mediated transport"/>
    <property type="evidence" value="ECO:0007669"/>
    <property type="project" value="TreeGrafter"/>
</dbReference>
<comment type="similarity">
    <text evidence="2">Belongs to the GOSR1 family.</text>
</comment>
<keyword evidence="6" id="KW-1133">Transmembrane helix</keyword>
<reference evidence="10 11" key="1">
    <citation type="submission" date="2019-02" db="EMBL/GenBank/DDBJ databases">
        <title>Genome sequencing of the rare red list fungi Phellinidium pouzarii.</title>
        <authorList>
            <person name="Buettner E."/>
            <person name="Kellner H."/>
        </authorList>
    </citation>
    <scope>NUCLEOTIDE SEQUENCE [LARGE SCALE GENOMIC DNA]</scope>
    <source>
        <strain evidence="10 11">DSM 108285</strain>
    </source>
</reference>
<dbReference type="GO" id="GO:0006888">
    <property type="term" value="P:endoplasmic reticulum to Golgi vesicle-mediated transport"/>
    <property type="evidence" value="ECO:0007669"/>
    <property type="project" value="InterPro"/>
</dbReference>
<comment type="subcellular location">
    <subcellularLocation>
        <location evidence="1">Golgi apparatus membrane</location>
        <topology evidence="1">Single-pass type IV membrane protein</topology>
    </subcellularLocation>
</comment>
<evidence type="ECO:0000256" key="3">
    <source>
        <dbReference type="ARBA" id="ARBA00022448"/>
    </source>
</evidence>
<keyword evidence="9" id="KW-0175">Coiled coil</keyword>
<sequence>MLPTNIGHEDDLEANGSNDRWIDLEEEVDGLLEKLRETNDQLATLLNDPVSPPSQSMTRTIQRHRDVLSDFERDSSRTKANVKTALDRANLLSGVRNDIDAYKSSAAEALLTERGHIDSSHRMTDDILNQAYETRADIGRQRSVLGGMNARMAGIQCQE</sequence>
<keyword evidence="4" id="KW-0812">Transmembrane</keyword>
<dbReference type="OrthoDB" id="422156at2759"/>
<dbReference type="GO" id="GO:0005484">
    <property type="term" value="F:SNAP receptor activity"/>
    <property type="evidence" value="ECO:0007669"/>
    <property type="project" value="TreeGrafter"/>
</dbReference>
<dbReference type="EMBL" id="SGPK01000011">
    <property type="protein sequence ID" value="THH11591.1"/>
    <property type="molecule type" value="Genomic_DNA"/>
</dbReference>
<name>A0A4S4LJQ0_9AGAM</name>
<keyword evidence="3" id="KW-0813">Transport</keyword>
<evidence type="ECO:0000256" key="8">
    <source>
        <dbReference type="ARBA" id="ARBA00023136"/>
    </source>
</evidence>
<dbReference type="GO" id="GO:0005797">
    <property type="term" value="C:Golgi medial cisterna"/>
    <property type="evidence" value="ECO:0007669"/>
    <property type="project" value="TreeGrafter"/>
</dbReference>
<gene>
    <name evidence="10" type="ORF">EW145_g533</name>
</gene>
<dbReference type="Pfam" id="PF12352">
    <property type="entry name" value="V-SNARE_C"/>
    <property type="match status" value="1"/>
</dbReference>
<dbReference type="InterPro" id="IPR023601">
    <property type="entry name" value="Golgi_SNAP_su1"/>
</dbReference>
<evidence type="ECO:0000256" key="2">
    <source>
        <dbReference type="ARBA" id="ARBA00008473"/>
    </source>
</evidence>
<proteinExistence type="inferred from homology"/>
<dbReference type="PANTHER" id="PTHR21094:SF2">
    <property type="entry name" value="GOLGI SNAP RECEPTOR COMPLEX MEMBER 1"/>
    <property type="match status" value="1"/>
</dbReference>
<keyword evidence="5" id="KW-0653">Protein transport</keyword>
<evidence type="ECO:0000313" key="11">
    <source>
        <dbReference type="Proteomes" id="UP000308199"/>
    </source>
</evidence>
<evidence type="ECO:0000256" key="5">
    <source>
        <dbReference type="ARBA" id="ARBA00022927"/>
    </source>
</evidence>
<dbReference type="GO" id="GO:0005801">
    <property type="term" value="C:cis-Golgi network"/>
    <property type="evidence" value="ECO:0007669"/>
    <property type="project" value="InterPro"/>
</dbReference>
<evidence type="ECO:0000256" key="6">
    <source>
        <dbReference type="ARBA" id="ARBA00022989"/>
    </source>
</evidence>
<dbReference type="GO" id="GO:0006906">
    <property type="term" value="P:vesicle fusion"/>
    <property type="evidence" value="ECO:0007669"/>
    <property type="project" value="TreeGrafter"/>
</dbReference>
<feature type="coiled-coil region" evidence="9">
    <location>
        <begin position="21"/>
        <end position="48"/>
    </location>
</feature>
<dbReference type="GO" id="GO:0015031">
    <property type="term" value="P:protein transport"/>
    <property type="evidence" value="ECO:0007669"/>
    <property type="project" value="UniProtKB-KW"/>
</dbReference>
<dbReference type="GO" id="GO:0031201">
    <property type="term" value="C:SNARE complex"/>
    <property type="evidence" value="ECO:0007669"/>
    <property type="project" value="TreeGrafter"/>
</dbReference>